<dbReference type="Gene3D" id="3.30.420.10">
    <property type="entry name" value="Ribonuclease H-like superfamily/Ribonuclease H"/>
    <property type="match status" value="1"/>
</dbReference>
<dbReference type="Proteomes" id="UP001652582">
    <property type="component" value="Chromosome 15"/>
</dbReference>
<organism evidence="2 3">
    <name type="scientific">Bicyclus anynana</name>
    <name type="common">Squinting bush brown butterfly</name>
    <dbReference type="NCBI Taxonomy" id="110368"/>
    <lineage>
        <taxon>Eukaryota</taxon>
        <taxon>Metazoa</taxon>
        <taxon>Ecdysozoa</taxon>
        <taxon>Arthropoda</taxon>
        <taxon>Hexapoda</taxon>
        <taxon>Insecta</taxon>
        <taxon>Pterygota</taxon>
        <taxon>Neoptera</taxon>
        <taxon>Endopterygota</taxon>
        <taxon>Lepidoptera</taxon>
        <taxon>Glossata</taxon>
        <taxon>Ditrysia</taxon>
        <taxon>Papilionoidea</taxon>
        <taxon>Nymphalidae</taxon>
        <taxon>Satyrinae</taxon>
        <taxon>Satyrini</taxon>
        <taxon>Mycalesina</taxon>
        <taxon>Bicyclus</taxon>
    </lineage>
</organism>
<dbReference type="PROSITE" id="PS50994">
    <property type="entry name" value="INTEGRASE"/>
    <property type="match status" value="1"/>
</dbReference>
<sequence>MHRDVTYFVSRCDACNAHKHANHTTLGIMGQPKNCSRPFEMISIDLVGELPATKNQNTYLFVVVCCFTKYCLLFPIRRATASIIAKILEEKVFHVHGIPYTILSDNGKQLTANILRELYETYKIPNVLFTPKYTPQVNTVERYNKTIMTAVSTFIENDHRSWDTNITKIQFALNSSVNSVTKFTPSFLVYGRELISCGSQYNAIDTYTLDEIVYTPRDDYAENLGALRKIFDKVQSSLLKAHSRNSNNYNSRRKQAEFNVGDIVWKRTYYQSDKEKRFAKKLAPKYIKCRVVNKKSPLVYELEDIKGNFLGTWHIKDIKLTNYKL</sequence>
<dbReference type="PANTHER" id="PTHR37984">
    <property type="entry name" value="PROTEIN CBG26694"/>
    <property type="match status" value="1"/>
</dbReference>
<dbReference type="InterPro" id="IPR012337">
    <property type="entry name" value="RNaseH-like_sf"/>
</dbReference>
<dbReference type="PANTHER" id="PTHR37984:SF5">
    <property type="entry name" value="PROTEIN NYNRIN-LIKE"/>
    <property type="match status" value="1"/>
</dbReference>
<evidence type="ECO:0000259" key="1">
    <source>
        <dbReference type="PROSITE" id="PS50994"/>
    </source>
</evidence>
<evidence type="ECO:0000313" key="2">
    <source>
        <dbReference type="Proteomes" id="UP001652582"/>
    </source>
</evidence>
<dbReference type="InterPro" id="IPR050951">
    <property type="entry name" value="Retrovirus_Pol_polyprotein"/>
</dbReference>
<keyword evidence="2" id="KW-1185">Reference proteome</keyword>
<name>A0ABM3LS24_BICAN</name>
<feature type="domain" description="Integrase catalytic" evidence="1">
    <location>
        <begin position="34"/>
        <end position="193"/>
    </location>
</feature>
<dbReference type="GeneID" id="112042863"/>
<dbReference type="Pfam" id="PF00665">
    <property type="entry name" value="rve"/>
    <property type="match status" value="1"/>
</dbReference>
<dbReference type="RefSeq" id="XP_052741884.1">
    <property type="nucleotide sequence ID" value="XM_052885924.1"/>
</dbReference>
<dbReference type="InterPro" id="IPR036397">
    <property type="entry name" value="RNaseH_sf"/>
</dbReference>
<reference evidence="3" key="1">
    <citation type="submission" date="2025-08" db="UniProtKB">
        <authorList>
            <consortium name="RefSeq"/>
        </authorList>
    </citation>
    <scope>IDENTIFICATION</scope>
</reference>
<protein>
    <submittedName>
        <fullName evidence="3">Uncharacterized protein K02A2.6-like</fullName>
    </submittedName>
</protein>
<gene>
    <name evidence="3" type="primary">LOC112042863</name>
</gene>
<dbReference type="InterPro" id="IPR001584">
    <property type="entry name" value="Integrase_cat-core"/>
</dbReference>
<accession>A0ABM3LS24</accession>
<proteinExistence type="predicted"/>
<dbReference type="SUPFAM" id="SSF53098">
    <property type="entry name" value="Ribonuclease H-like"/>
    <property type="match status" value="1"/>
</dbReference>
<evidence type="ECO:0000313" key="3">
    <source>
        <dbReference type="RefSeq" id="XP_052741884.1"/>
    </source>
</evidence>